<dbReference type="Pfam" id="PF00389">
    <property type="entry name" value="2-Hacid_dh"/>
    <property type="match status" value="1"/>
</dbReference>
<feature type="domain" description="D-isomer specific 2-hydroxyacid dehydrogenase NAD-binding" evidence="6">
    <location>
        <begin position="129"/>
        <end position="302"/>
    </location>
</feature>
<keyword evidence="8" id="KW-1185">Reference proteome</keyword>
<accession>A0A6N8IZE8</accession>
<reference evidence="7 8" key="1">
    <citation type="submission" date="2019-12" db="EMBL/GenBank/DDBJ databases">
        <authorList>
            <person name="Huq M.A."/>
        </authorList>
    </citation>
    <scope>NUCLEOTIDE SEQUENCE [LARGE SCALE GENOMIC DNA]</scope>
    <source>
        <strain evidence="7 8">MAH-25</strain>
    </source>
</reference>
<evidence type="ECO:0000313" key="7">
    <source>
        <dbReference type="EMBL" id="MVQ31942.1"/>
    </source>
</evidence>
<evidence type="ECO:0000256" key="3">
    <source>
        <dbReference type="ARBA" id="ARBA00023027"/>
    </source>
</evidence>
<dbReference type="EMBL" id="WSEL01000009">
    <property type="protein sequence ID" value="MVQ31942.1"/>
    <property type="molecule type" value="Genomic_DNA"/>
</dbReference>
<feature type="domain" description="D-isomer specific 2-hydroxyacid dehydrogenase catalytic" evidence="5">
    <location>
        <begin position="23"/>
        <end position="330"/>
    </location>
</feature>
<gene>
    <name evidence="7" type="ORF">GON04_20960</name>
</gene>
<dbReference type="InterPro" id="IPR006140">
    <property type="entry name" value="D-isomer_DH_NAD-bd"/>
</dbReference>
<comment type="similarity">
    <text evidence="1 4">Belongs to the D-isomer specific 2-hydroxyacid dehydrogenase family.</text>
</comment>
<protein>
    <submittedName>
        <fullName evidence="7">D-2-hydroxyacid dehydrogenase family protein</fullName>
    </submittedName>
</protein>
<sequence length="344" mass="36695">MSRTPAPSPRPRVVLMEDYLDQARTMPCVQELARHTDLAIYTDKARSKDELLQRLAGARAAITIRDRVLFDSDVFARVQELELLSVCGPRLQPHVDLDAATRAGVLVCCAPPNSLSSVPHHATAELAWTLILGLARNVVHNQAVLRAGGWQTVAGVGLVGKTLGVIGSTGKVGSIVARLGLAFGMRVIAWSPRLTAEKAAGQGIEAVTLEELLGSSDVVSLHANVTAQSRSMLGDAEFARMKPGAILVNTARAALVDEQALRRALDAGPLAGAGLDVFWDEPLPQDHWVRRHDKVLLQPHLGAFTPEGYEWIVAPGVEAALAWLRGEALTFANPEAAAVAGRPA</sequence>
<dbReference type="InterPro" id="IPR006139">
    <property type="entry name" value="D-isomer_2_OHA_DH_cat_dom"/>
</dbReference>
<evidence type="ECO:0000256" key="1">
    <source>
        <dbReference type="ARBA" id="ARBA00005854"/>
    </source>
</evidence>
<dbReference type="CDD" id="cd12169">
    <property type="entry name" value="PGDH_like_1"/>
    <property type="match status" value="1"/>
</dbReference>
<keyword evidence="3" id="KW-0520">NAD</keyword>
<dbReference type="SUPFAM" id="SSF51735">
    <property type="entry name" value="NAD(P)-binding Rossmann-fold domains"/>
    <property type="match status" value="1"/>
</dbReference>
<dbReference type="InterPro" id="IPR050857">
    <property type="entry name" value="D-2-hydroxyacid_DH"/>
</dbReference>
<evidence type="ECO:0000256" key="2">
    <source>
        <dbReference type="ARBA" id="ARBA00023002"/>
    </source>
</evidence>
<name>A0A6N8IZE8_9BURK</name>
<dbReference type="Pfam" id="PF02826">
    <property type="entry name" value="2-Hacid_dh_C"/>
    <property type="match status" value="1"/>
</dbReference>
<evidence type="ECO:0000256" key="4">
    <source>
        <dbReference type="RuleBase" id="RU003719"/>
    </source>
</evidence>
<evidence type="ECO:0000259" key="6">
    <source>
        <dbReference type="Pfam" id="PF02826"/>
    </source>
</evidence>
<dbReference type="SUPFAM" id="SSF52283">
    <property type="entry name" value="Formate/glycerate dehydrogenase catalytic domain-like"/>
    <property type="match status" value="1"/>
</dbReference>
<keyword evidence="2 4" id="KW-0560">Oxidoreductase</keyword>
<evidence type="ECO:0000313" key="8">
    <source>
        <dbReference type="Proteomes" id="UP000469385"/>
    </source>
</evidence>
<dbReference type="GO" id="GO:0051287">
    <property type="term" value="F:NAD binding"/>
    <property type="evidence" value="ECO:0007669"/>
    <property type="project" value="InterPro"/>
</dbReference>
<dbReference type="InterPro" id="IPR036291">
    <property type="entry name" value="NAD(P)-bd_dom_sf"/>
</dbReference>
<dbReference type="PANTHER" id="PTHR42789">
    <property type="entry name" value="D-ISOMER SPECIFIC 2-HYDROXYACID DEHYDROGENASE FAMILY PROTEIN (AFU_ORTHOLOGUE AFUA_6G10090)"/>
    <property type="match status" value="1"/>
</dbReference>
<dbReference type="RefSeq" id="WP_157399943.1">
    <property type="nucleotide sequence ID" value="NZ_WSEL01000009.1"/>
</dbReference>
<dbReference type="PANTHER" id="PTHR42789:SF1">
    <property type="entry name" value="D-ISOMER SPECIFIC 2-HYDROXYACID DEHYDROGENASE FAMILY PROTEIN (AFU_ORTHOLOGUE AFUA_6G10090)"/>
    <property type="match status" value="1"/>
</dbReference>
<organism evidence="7 8">
    <name type="scientific">Ramlibacter pinisoli</name>
    <dbReference type="NCBI Taxonomy" id="2682844"/>
    <lineage>
        <taxon>Bacteria</taxon>
        <taxon>Pseudomonadati</taxon>
        <taxon>Pseudomonadota</taxon>
        <taxon>Betaproteobacteria</taxon>
        <taxon>Burkholderiales</taxon>
        <taxon>Comamonadaceae</taxon>
        <taxon>Ramlibacter</taxon>
    </lineage>
</organism>
<comment type="caution">
    <text evidence="7">The sequence shown here is derived from an EMBL/GenBank/DDBJ whole genome shotgun (WGS) entry which is preliminary data.</text>
</comment>
<dbReference type="Proteomes" id="UP000469385">
    <property type="component" value="Unassembled WGS sequence"/>
</dbReference>
<dbReference type="Gene3D" id="3.40.50.720">
    <property type="entry name" value="NAD(P)-binding Rossmann-like Domain"/>
    <property type="match status" value="2"/>
</dbReference>
<dbReference type="GO" id="GO:0016616">
    <property type="term" value="F:oxidoreductase activity, acting on the CH-OH group of donors, NAD or NADP as acceptor"/>
    <property type="evidence" value="ECO:0007669"/>
    <property type="project" value="InterPro"/>
</dbReference>
<proteinExistence type="inferred from homology"/>
<evidence type="ECO:0000259" key="5">
    <source>
        <dbReference type="Pfam" id="PF00389"/>
    </source>
</evidence>
<dbReference type="AlphaFoldDB" id="A0A6N8IZE8"/>